<dbReference type="EMBL" id="JAAFZH010000006">
    <property type="protein sequence ID" value="NDU96258.1"/>
    <property type="molecule type" value="Genomic_DNA"/>
</dbReference>
<dbReference type="AlphaFoldDB" id="A0A6L9LCS3"/>
<evidence type="ECO:0000256" key="1">
    <source>
        <dbReference type="SAM" id="Coils"/>
    </source>
</evidence>
<dbReference type="RefSeq" id="WP_163949963.1">
    <property type="nucleotide sequence ID" value="NZ_JAAFZH010000006.1"/>
</dbReference>
<name>A0A6L9LCS3_9BACT</name>
<evidence type="ECO:0000313" key="2">
    <source>
        <dbReference type="EMBL" id="NDU96258.1"/>
    </source>
</evidence>
<organism evidence="2 3">
    <name type="scientific">Spirosoma terrae</name>
    <dbReference type="NCBI Taxonomy" id="1968276"/>
    <lineage>
        <taxon>Bacteria</taxon>
        <taxon>Pseudomonadati</taxon>
        <taxon>Bacteroidota</taxon>
        <taxon>Cytophagia</taxon>
        <taxon>Cytophagales</taxon>
        <taxon>Cytophagaceae</taxon>
        <taxon>Spirosoma</taxon>
    </lineage>
</organism>
<accession>A0A6L9LCS3</accession>
<reference evidence="2 3" key="1">
    <citation type="submission" date="2020-02" db="EMBL/GenBank/DDBJ databases">
        <title>Draft genome sequence of two Spirosoma agri KCTC 52727 and Spirosoma terrae KCTC 52035.</title>
        <authorList>
            <person name="Rojas J."/>
            <person name="Ambika Manirajan B."/>
            <person name="Suarez C."/>
            <person name="Ratering S."/>
            <person name="Schnell S."/>
        </authorList>
    </citation>
    <scope>NUCLEOTIDE SEQUENCE [LARGE SCALE GENOMIC DNA]</scope>
    <source>
        <strain evidence="2 3">KCTC 52035</strain>
    </source>
</reference>
<comment type="caution">
    <text evidence="2">The sequence shown here is derived from an EMBL/GenBank/DDBJ whole genome shotgun (WGS) entry which is preliminary data.</text>
</comment>
<feature type="coiled-coil region" evidence="1">
    <location>
        <begin position="21"/>
        <end position="48"/>
    </location>
</feature>
<keyword evidence="3" id="KW-1185">Reference proteome</keyword>
<protein>
    <submittedName>
        <fullName evidence="2">Uncharacterized protein</fullName>
    </submittedName>
</protein>
<keyword evidence="1" id="KW-0175">Coiled coil</keyword>
<evidence type="ECO:0000313" key="3">
    <source>
        <dbReference type="Proteomes" id="UP000474175"/>
    </source>
</evidence>
<proteinExistence type="predicted"/>
<gene>
    <name evidence="2" type="ORF">GK108_15355</name>
</gene>
<sequence>MISSDKKQKAKALVNEGELLVNQAEILLQKLVIRNARMSQEMKQIRIELEEKLISKTN</sequence>
<dbReference type="Proteomes" id="UP000474175">
    <property type="component" value="Unassembled WGS sequence"/>
</dbReference>